<comment type="similarity">
    <text evidence="1 2">Belongs to the cytochrome P450 family.</text>
</comment>
<dbReference type="InterPro" id="IPR002397">
    <property type="entry name" value="Cyt_P450_B"/>
</dbReference>
<proteinExistence type="inferred from homology"/>
<dbReference type="SUPFAM" id="SSF48264">
    <property type="entry name" value="Cytochrome P450"/>
    <property type="match status" value="1"/>
</dbReference>
<dbReference type="CDD" id="cd11031">
    <property type="entry name" value="Cyp158A-like"/>
    <property type="match status" value="1"/>
</dbReference>
<name>A0ABS7G158_9ACTN</name>
<comment type="caution">
    <text evidence="4">The sequence shown here is derived from an EMBL/GenBank/DDBJ whole genome shotgun (WGS) entry which is preliminary data.</text>
</comment>
<dbReference type="RefSeq" id="WP_220169645.1">
    <property type="nucleotide sequence ID" value="NZ_JAIBOA010000023.1"/>
</dbReference>
<organism evidence="4 5">
    <name type="scientific">Actinomadura parmotrematis</name>
    <dbReference type="NCBI Taxonomy" id="2864039"/>
    <lineage>
        <taxon>Bacteria</taxon>
        <taxon>Bacillati</taxon>
        <taxon>Actinomycetota</taxon>
        <taxon>Actinomycetes</taxon>
        <taxon>Streptosporangiales</taxon>
        <taxon>Thermomonosporaceae</taxon>
        <taxon>Actinomadura</taxon>
    </lineage>
</organism>
<dbReference type="InterPro" id="IPR036396">
    <property type="entry name" value="Cyt_P450_sf"/>
</dbReference>
<dbReference type="Pfam" id="PF00067">
    <property type="entry name" value="p450"/>
    <property type="match status" value="1"/>
</dbReference>
<dbReference type="PANTHER" id="PTHR46696">
    <property type="entry name" value="P450, PUTATIVE (EUROFUNG)-RELATED"/>
    <property type="match status" value="1"/>
</dbReference>
<evidence type="ECO:0000313" key="5">
    <source>
        <dbReference type="Proteomes" id="UP000774570"/>
    </source>
</evidence>
<dbReference type="EMBL" id="JAIBOA010000023">
    <property type="protein sequence ID" value="MBW8486407.1"/>
    <property type="molecule type" value="Genomic_DNA"/>
</dbReference>
<keyword evidence="2" id="KW-0560">Oxidoreductase</keyword>
<feature type="region of interest" description="Disordered" evidence="3">
    <location>
        <begin position="1"/>
        <end position="30"/>
    </location>
</feature>
<protein>
    <submittedName>
        <fullName evidence="4">Cytochrome P450</fullName>
    </submittedName>
</protein>
<keyword evidence="5" id="KW-1185">Reference proteome</keyword>
<keyword evidence="2" id="KW-0479">Metal-binding</keyword>
<keyword evidence="2" id="KW-0408">Iron</keyword>
<dbReference type="Gene3D" id="1.10.630.10">
    <property type="entry name" value="Cytochrome P450"/>
    <property type="match status" value="1"/>
</dbReference>
<dbReference type="InterPro" id="IPR001128">
    <property type="entry name" value="Cyt_P450"/>
</dbReference>
<dbReference type="PROSITE" id="PS00086">
    <property type="entry name" value="CYTOCHROME_P450"/>
    <property type="match status" value="1"/>
</dbReference>
<evidence type="ECO:0000256" key="3">
    <source>
        <dbReference type="SAM" id="MobiDB-lite"/>
    </source>
</evidence>
<dbReference type="InterPro" id="IPR017972">
    <property type="entry name" value="Cyt_P450_CS"/>
</dbReference>
<keyword evidence="2" id="KW-0349">Heme</keyword>
<gene>
    <name evidence="4" type="ORF">K1Y72_28845</name>
</gene>
<dbReference type="PRINTS" id="PR00385">
    <property type="entry name" value="P450"/>
</dbReference>
<reference evidence="4 5" key="1">
    <citation type="submission" date="2021-07" db="EMBL/GenBank/DDBJ databases">
        <title>Actinomadura sp. PM05-2 isolated from lichen.</title>
        <authorList>
            <person name="Somphong A."/>
            <person name="Phongsopitanun W."/>
            <person name="Tanasupawat S."/>
            <person name="Peongsungnone V."/>
        </authorList>
    </citation>
    <scope>NUCLEOTIDE SEQUENCE [LARGE SCALE GENOMIC DNA]</scope>
    <source>
        <strain evidence="4 5">PM05-2</strain>
    </source>
</reference>
<dbReference type="Proteomes" id="UP000774570">
    <property type="component" value="Unassembled WGS sequence"/>
</dbReference>
<evidence type="ECO:0000256" key="2">
    <source>
        <dbReference type="RuleBase" id="RU000461"/>
    </source>
</evidence>
<evidence type="ECO:0000256" key="1">
    <source>
        <dbReference type="ARBA" id="ARBA00010617"/>
    </source>
</evidence>
<evidence type="ECO:0000313" key="4">
    <source>
        <dbReference type="EMBL" id="MBW8486407.1"/>
    </source>
</evidence>
<dbReference type="PANTHER" id="PTHR46696:SF1">
    <property type="entry name" value="CYTOCHROME P450 YJIB-RELATED"/>
    <property type="match status" value="1"/>
</dbReference>
<keyword evidence="2" id="KW-0503">Monooxygenase</keyword>
<sequence>MTEQTERTGAGELPEIALPSGARMRTASRQADVRQILTDPRFSRDLRRASGTRMVSGEDVSDDADSLLNMDAPRHTKLRRIVAGAFAPRRIEAWRPRVTEITGELAAEMAAAGAPADLVAAFAFLLPVRVICELLGVPEDDRERFRGWAEAALTMADADADRRVRARTEFRAYLAGLLDARRRAPGTALVDDLLSARDGADALTEKELVSLLGNLITAGHETTANLIATGVFTLLTEDLYAGLAAGATAAGDAFLAPERLFEELLRHDTPAQYGMPRVALEDVELPSGPVRRGETVLPLLARANRDAAVYADPDRFDPHRETAPHLTFGHGAHFCLGAGLARLEVRTALTVLLTRFPGLALAVPAGEVSWRSNTLVTGPHALPVRW</sequence>
<dbReference type="PRINTS" id="PR00359">
    <property type="entry name" value="BP450"/>
</dbReference>
<accession>A0ABS7G158</accession>